<dbReference type="VEuPathDB" id="VectorBase:AALF005408"/>
<dbReference type="PANTHER" id="PTHR22950">
    <property type="entry name" value="AMINO ACID TRANSPORTER"/>
    <property type="match status" value="1"/>
</dbReference>
<dbReference type="InterPro" id="IPR013057">
    <property type="entry name" value="AA_transpt_TM"/>
</dbReference>
<reference evidence="7" key="1">
    <citation type="journal article" date="2014" name="PLoS Negl. Trop. Dis.">
        <title>Identification and characterization of seminal fluid proteins in the Asian tiger mosquito, Aedes albopictus.</title>
        <authorList>
            <person name="Boes K.E."/>
            <person name="Ribeiro J.M."/>
            <person name="Wong A."/>
            <person name="Harrington L.C."/>
            <person name="Wolfner M.F."/>
            <person name="Sirot L.K."/>
        </authorList>
    </citation>
    <scope>NUCLEOTIDE SEQUENCE</scope>
    <source>
        <tissue evidence="7">Reproductive organs</tissue>
    </source>
</reference>
<keyword evidence="2 5" id="KW-0812">Transmembrane</keyword>
<evidence type="ECO:0000313" key="7">
    <source>
        <dbReference type="EMBL" id="JAC12581.1"/>
    </source>
</evidence>
<feature type="transmembrane region" description="Helical" evidence="5">
    <location>
        <begin position="445"/>
        <end position="464"/>
    </location>
</feature>
<feature type="transmembrane region" description="Helical" evidence="5">
    <location>
        <begin position="378"/>
        <end position="398"/>
    </location>
</feature>
<feature type="transmembrane region" description="Helical" evidence="5">
    <location>
        <begin position="297"/>
        <end position="318"/>
    </location>
</feature>
<proteinExistence type="evidence at transcript level"/>
<keyword evidence="4 5" id="KW-0472">Membrane</keyword>
<evidence type="ECO:0000256" key="3">
    <source>
        <dbReference type="ARBA" id="ARBA00022989"/>
    </source>
</evidence>
<sequence>MTVDKGHSNTAFVGDEQVTSKKSAPVKTISGNNYVLEIQEKKPGFEADYNPYEHRHVEHPTTSNETLIHLLKGSLGTGILAMPNAFHHAGWLVGSVGTLLIGILCTYCIHLLIKAEYELCRRKRVPSLNYPAVTQTALLEGPNALKPLSNIIIHIINVFLLVYQLGTCCVYVVFVASNIKAIADYYTETPTDVRLFMLIILLPLILINWVRNLKFLAPFSTLANFITLVSFGIILYYIFREPVTFEGKEAVGKITEFPLFFGTVLFALEAIGVILPLENEMKKPKQFGGNFGVLNKAMVLIVTLYIGMGFFGYLNYGADAKGSITLNLPEHEILAQCVKGMLAFAIYITHGLACYVAIDITWNDYAKKRFGESPRSVFYEYIVRTVLVLITFLLAVAIPNLELFISLFGALCLSALGIAFPALIQTCTYWHERHGWDKTWMIIKNVIIGIIAIVGLVVGTTTSLKEIVQTFSRKNRLASWIDPLALVSSDDEEMSAVIRNDDDDDGGSRWT</sequence>
<comment type="subcellular location">
    <subcellularLocation>
        <location evidence="1">Membrane</location>
        <topology evidence="1">Multi-pass membrane protein</topology>
    </subcellularLocation>
</comment>
<dbReference type="EMBL" id="GAPW01001017">
    <property type="protein sequence ID" value="JAC12581.1"/>
    <property type="molecule type" value="mRNA"/>
</dbReference>
<feature type="domain" description="Amino acid transporter transmembrane" evidence="6">
    <location>
        <begin position="61"/>
        <end position="461"/>
    </location>
</feature>
<accession>A0A023EUH1</accession>
<dbReference type="AlphaFoldDB" id="A0A023EUH1"/>
<protein>
    <submittedName>
        <fullName evidence="7">Putative amino acid transporter</fullName>
    </submittedName>
</protein>
<feature type="transmembrane region" description="Helical" evidence="5">
    <location>
        <begin position="151"/>
        <end position="173"/>
    </location>
</feature>
<keyword evidence="3 5" id="KW-1133">Transmembrane helix</keyword>
<dbReference type="Pfam" id="PF01490">
    <property type="entry name" value="Aa_trans"/>
    <property type="match status" value="1"/>
</dbReference>
<feature type="transmembrane region" description="Helical" evidence="5">
    <location>
        <begin position="89"/>
        <end position="113"/>
    </location>
</feature>
<evidence type="ECO:0000256" key="2">
    <source>
        <dbReference type="ARBA" id="ARBA00022692"/>
    </source>
</evidence>
<dbReference type="GO" id="GO:0005774">
    <property type="term" value="C:vacuolar membrane"/>
    <property type="evidence" value="ECO:0007669"/>
    <property type="project" value="TreeGrafter"/>
</dbReference>
<dbReference type="PANTHER" id="PTHR22950:SF680">
    <property type="entry name" value="PROTON-COUPLED AMINO ACID TRANSPORTER 4-LIKE PROTEIN"/>
    <property type="match status" value="1"/>
</dbReference>
<evidence type="ECO:0000256" key="5">
    <source>
        <dbReference type="SAM" id="Phobius"/>
    </source>
</evidence>
<dbReference type="VEuPathDB" id="VectorBase:AALFPA_055167"/>
<feature type="transmembrane region" description="Helical" evidence="5">
    <location>
        <begin position="338"/>
        <end position="358"/>
    </location>
</feature>
<feature type="transmembrane region" description="Helical" evidence="5">
    <location>
        <begin position="259"/>
        <end position="277"/>
    </location>
</feature>
<name>A0A023EUH1_AEDAL</name>
<feature type="transmembrane region" description="Helical" evidence="5">
    <location>
        <begin position="222"/>
        <end position="239"/>
    </location>
</feature>
<organism evidence="7">
    <name type="scientific">Aedes albopictus</name>
    <name type="common">Asian tiger mosquito</name>
    <name type="synonym">Stegomyia albopicta</name>
    <dbReference type="NCBI Taxonomy" id="7160"/>
    <lineage>
        <taxon>Eukaryota</taxon>
        <taxon>Metazoa</taxon>
        <taxon>Ecdysozoa</taxon>
        <taxon>Arthropoda</taxon>
        <taxon>Hexapoda</taxon>
        <taxon>Insecta</taxon>
        <taxon>Pterygota</taxon>
        <taxon>Neoptera</taxon>
        <taxon>Endopterygota</taxon>
        <taxon>Diptera</taxon>
        <taxon>Nematocera</taxon>
        <taxon>Culicoidea</taxon>
        <taxon>Culicidae</taxon>
        <taxon>Culicinae</taxon>
        <taxon>Aedini</taxon>
        <taxon>Aedes</taxon>
        <taxon>Stegomyia</taxon>
    </lineage>
</organism>
<dbReference type="GO" id="GO:0015179">
    <property type="term" value="F:L-amino acid transmembrane transporter activity"/>
    <property type="evidence" value="ECO:0007669"/>
    <property type="project" value="TreeGrafter"/>
</dbReference>
<feature type="transmembrane region" description="Helical" evidence="5">
    <location>
        <begin position="193"/>
        <end position="210"/>
    </location>
</feature>
<dbReference type="VEuPathDB" id="VectorBase:AALC636_001493"/>
<feature type="transmembrane region" description="Helical" evidence="5">
    <location>
        <begin position="404"/>
        <end position="424"/>
    </location>
</feature>
<evidence type="ECO:0000256" key="1">
    <source>
        <dbReference type="ARBA" id="ARBA00004141"/>
    </source>
</evidence>
<evidence type="ECO:0000259" key="6">
    <source>
        <dbReference type="Pfam" id="PF01490"/>
    </source>
</evidence>
<evidence type="ECO:0000256" key="4">
    <source>
        <dbReference type="ARBA" id="ARBA00023136"/>
    </source>
</evidence>